<evidence type="ECO:0000313" key="5">
    <source>
        <dbReference type="Proteomes" id="UP000515292"/>
    </source>
</evidence>
<evidence type="ECO:0000256" key="3">
    <source>
        <dbReference type="ARBA" id="ARBA00024247"/>
    </source>
</evidence>
<dbReference type="SUPFAM" id="SSF54285">
    <property type="entry name" value="MoaD/ThiS"/>
    <property type="match status" value="1"/>
</dbReference>
<name>A0A7G5ILN7_9SPHN</name>
<dbReference type="GO" id="GO:1990133">
    <property type="term" value="C:molybdopterin adenylyltransferase complex"/>
    <property type="evidence" value="ECO:0007669"/>
    <property type="project" value="TreeGrafter"/>
</dbReference>
<dbReference type="UniPathway" id="UPA00344"/>
<proteinExistence type="inferred from homology"/>
<reference evidence="4 5" key="1">
    <citation type="submission" date="2020-07" db="EMBL/GenBank/DDBJ databases">
        <title>Complete genome sequence for Sandaracinobacter sp. M6.</title>
        <authorList>
            <person name="Tang Y."/>
            <person name="Liu Q."/>
            <person name="Guo Z."/>
            <person name="Lei P."/>
            <person name="Huang B."/>
        </authorList>
    </citation>
    <scope>NUCLEOTIDE SEQUENCE [LARGE SCALE GENOMIC DNA]</scope>
    <source>
        <strain evidence="4 5">M6</strain>
    </source>
</reference>
<dbReference type="AlphaFoldDB" id="A0A7G5ILN7"/>
<dbReference type="KEGG" id="sand:H3309_07450"/>
<evidence type="ECO:0000256" key="1">
    <source>
        <dbReference type="ARBA" id="ARBA00022741"/>
    </source>
</evidence>
<dbReference type="InterPro" id="IPR012675">
    <property type="entry name" value="Beta-grasp_dom_sf"/>
</dbReference>
<evidence type="ECO:0000313" key="4">
    <source>
        <dbReference type="EMBL" id="QMW24279.1"/>
    </source>
</evidence>
<gene>
    <name evidence="4" type="primary">moaD</name>
    <name evidence="4" type="ORF">H3309_07450</name>
</gene>
<dbReference type="Proteomes" id="UP000515292">
    <property type="component" value="Chromosome"/>
</dbReference>
<accession>A0A7G5ILN7</accession>
<dbReference type="Pfam" id="PF02597">
    <property type="entry name" value="ThiS"/>
    <property type="match status" value="1"/>
</dbReference>
<dbReference type="GO" id="GO:0006777">
    <property type="term" value="P:Mo-molybdopterin cofactor biosynthetic process"/>
    <property type="evidence" value="ECO:0007669"/>
    <property type="project" value="InterPro"/>
</dbReference>
<comment type="similarity">
    <text evidence="2">Belongs to the MoaD family.</text>
</comment>
<dbReference type="EMBL" id="CP059851">
    <property type="protein sequence ID" value="QMW24279.1"/>
    <property type="molecule type" value="Genomic_DNA"/>
</dbReference>
<protein>
    <recommendedName>
        <fullName evidence="3">Molybdopterin synthase sulfur carrier subunit</fullName>
    </recommendedName>
</protein>
<sequence length="83" mass="9098">MIRLLYFAWVRERIGLEQEDLPLAEPTRLGALLATLATRTPGHAAALAEPEKLRFAVNQDFADAETFLHPGDELALFPPVTGG</sequence>
<dbReference type="RefSeq" id="WP_182298127.1">
    <property type="nucleotide sequence ID" value="NZ_CP059851.1"/>
</dbReference>
<keyword evidence="1" id="KW-0547">Nucleotide-binding</keyword>
<dbReference type="InterPro" id="IPR044672">
    <property type="entry name" value="MOCS2A"/>
</dbReference>
<dbReference type="InterPro" id="IPR003749">
    <property type="entry name" value="ThiS/MoaD-like"/>
</dbReference>
<dbReference type="Gene3D" id="3.10.20.30">
    <property type="match status" value="1"/>
</dbReference>
<evidence type="ECO:0000256" key="2">
    <source>
        <dbReference type="ARBA" id="ARBA00024200"/>
    </source>
</evidence>
<dbReference type="CDD" id="cd00754">
    <property type="entry name" value="Ubl_MoaD"/>
    <property type="match status" value="1"/>
</dbReference>
<dbReference type="NCBIfam" id="TIGR01682">
    <property type="entry name" value="moaD"/>
    <property type="match status" value="1"/>
</dbReference>
<keyword evidence="5" id="KW-1185">Reference proteome</keyword>
<dbReference type="InterPro" id="IPR016155">
    <property type="entry name" value="Mopterin_synth/thiamin_S_b"/>
</dbReference>
<dbReference type="PANTHER" id="PTHR33359:SF1">
    <property type="entry name" value="MOLYBDOPTERIN SYNTHASE SULFUR CARRIER SUBUNIT"/>
    <property type="match status" value="1"/>
</dbReference>
<dbReference type="PANTHER" id="PTHR33359">
    <property type="entry name" value="MOLYBDOPTERIN SYNTHASE SULFUR CARRIER SUBUNIT"/>
    <property type="match status" value="1"/>
</dbReference>
<organism evidence="4 5">
    <name type="scientific">Sandaracinobacteroides saxicola</name>
    <dbReference type="NCBI Taxonomy" id="2759707"/>
    <lineage>
        <taxon>Bacteria</taxon>
        <taxon>Pseudomonadati</taxon>
        <taxon>Pseudomonadota</taxon>
        <taxon>Alphaproteobacteria</taxon>
        <taxon>Sphingomonadales</taxon>
        <taxon>Sphingosinicellaceae</taxon>
        <taxon>Sandaracinobacteroides</taxon>
    </lineage>
</organism>
<dbReference type="GO" id="GO:0000166">
    <property type="term" value="F:nucleotide binding"/>
    <property type="evidence" value="ECO:0007669"/>
    <property type="project" value="UniProtKB-KW"/>
</dbReference>